<comment type="caution">
    <text evidence="1">The sequence shown here is derived from an EMBL/GenBank/DDBJ whole genome shotgun (WGS) entry which is preliminary data.</text>
</comment>
<accession>A0A1S2CPA7</accession>
<evidence type="ECO:0000313" key="2">
    <source>
        <dbReference type="Proteomes" id="UP000179934"/>
    </source>
</evidence>
<proteinExistence type="predicted"/>
<dbReference type="AlphaFoldDB" id="A0A1S2CPA7"/>
<evidence type="ECO:0000313" key="1">
    <source>
        <dbReference type="EMBL" id="OHY89591.1"/>
    </source>
</evidence>
<sequence>MFSDIIFHQKIGEGYMKRSGDSVDSEKMKRAELLYRRRRAGLDMPDGHYTKDVFQLSNKEWQPCCRNIMIGDDMHPIRAKQHAKSKQHIANLCGVRPADFIKHLKTLKLK</sequence>
<name>A0A1S2CPA7_AERSO</name>
<dbReference type="Proteomes" id="UP000179934">
    <property type="component" value="Unassembled WGS sequence"/>
</dbReference>
<gene>
    <name evidence="1" type="ORF">BJD16_19980</name>
</gene>
<reference evidence="1 2" key="1">
    <citation type="submission" date="2016-09" db="EMBL/GenBank/DDBJ databases">
        <title>Draft Genome Sequence of Aeromonas sobria Strain 08005, Isolated from Sick Rana catesbeiana.</title>
        <authorList>
            <person name="Yang Q."/>
        </authorList>
    </citation>
    <scope>NUCLEOTIDE SEQUENCE [LARGE SCALE GENOMIC DNA]</scope>
    <source>
        <strain evidence="1 2">08005</strain>
    </source>
</reference>
<dbReference type="EMBL" id="MKFU01000038">
    <property type="protein sequence ID" value="OHY89591.1"/>
    <property type="molecule type" value="Genomic_DNA"/>
</dbReference>
<organism evidence="1 2">
    <name type="scientific">Aeromonas sobria</name>
    <dbReference type="NCBI Taxonomy" id="646"/>
    <lineage>
        <taxon>Bacteria</taxon>
        <taxon>Pseudomonadati</taxon>
        <taxon>Pseudomonadota</taxon>
        <taxon>Gammaproteobacteria</taxon>
        <taxon>Aeromonadales</taxon>
        <taxon>Aeromonadaceae</taxon>
        <taxon>Aeromonas</taxon>
    </lineage>
</organism>
<protein>
    <submittedName>
        <fullName evidence="1">Uncharacterized protein</fullName>
    </submittedName>
</protein>